<feature type="signal peptide" evidence="1">
    <location>
        <begin position="1"/>
        <end position="29"/>
    </location>
</feature>
<protein>
    <recommendedName>
        <fullName evidence="4">Lipoprotein</fullName>
    </recommendedName>
</protein>
<keyword evidence="1" id="KW-0732">Signal</keyword>
<feature type="chain" id="PRO_5012966731" description="Lipoprotein" evidence="1">
    <location>
        <begin position="30"/>
        <end position="127"/>
    </location>
</feature>
<dbReference type="PIRSF" id="PIRSF029720">
    <property type="entry name" value="UCP029720"/>
    <property type="match status" value="1"/>
</dbReference>
<evidence type="ECO:0000313" key="3">
    <source>
        <dbReference type="Proteomes" id="UP000216947"/>
    </source>
</evidence>
<evidence type="ECO:0000256" key="1">
    <source>
        <dbReference type="SAM" id="SignalP"/>
    </source>
</evidence>
<reference evidence="3" key="1">
    <citation type="submission" date="2017-05" db="EMBL/GenBank/DDBJ databases">
        <title>Complete and WGS of Bordetella genogroups.</title>
        <authorList>
            <person name="Spilker T."/>
            <person name="Lipuma J."/>
        </authorList>
    </citation>
    <scope>NUCLEOTIDE SEQUENCE [LARGE SCALE GENOMIC DNA]</scope>
    <source>
        <strain evidence="3">AU18089</strain>
    </source>
</reference>
<dbReference type="PANTHER" id="PTHR39335:SF1">
    <property type="entry name" value="BLL4220 PROTEIN"/>
    <property type="match status" value="1"/>
</dbReference>
<dbReference type="Proteomes" id="UP000216947">
    <property type="component" value="Unassembled WGS sequence"/>
</dbReference>
<comment type="caution">
    <text evidence="2">The sequence shown here is derived from an EMBL/GenBank/DDBJ whole genome shotgun (WGS) entry which is preliminary data.</text>
</comment>
<evidence type="ECO:0008006" key="4">
    <source>
        <dbReference type="Google" id="ProtNLM"/>
    </source>
</evidence>
<sequence>MIAVRFAGARQAALLAACTLFAASAYAQAPVKTQNGVLADSAGMTLYTFDKDSDGKSACSGQCAQNWPPLVASADAKPDGDYTIINRDDGTRQWAYKGKPLYLFVKDTKPGDMTGDKVRDIWHVVKP</sequence>
<evidence type="ECO:0000313" key="2">
    <source>
        <dbReference type="EMBL" id="OZI18156.1"/>
    </source>
</evidence>
<dbReference type="RefSeq" id="WP_094797088.1">
    <property type="nucleotide sequence ID" value="NZ_NEVK01000006.1"/>
</dbReference>
<proteinExistence type="predicted"/>
<dbReference type="InterPro" id="IPR005297">
    <property type="entry name" value="Lipoprotein_repeat"/>
</dbReference>
<name>A0A261QZK7_9BORD</name>
<organism evidence="2 3">
    <name type="scientific">Bordetella genomosp. 7</name>
    <dbReference type="NCBI Taxonomy" id="1416805"/>
    <lineage>
        <taxon>Bacteria</taxon>
        <taxon>Pseudomonadati</taxon>
        <taxon>Pseudomonadota</taxon>
        <taxon>Betaproteobacteria</taxon>
        <taxon>Burkholderiales</taxon>
        <taxon>Alcaligenaceae</taxon>
        <taxon>Bordetella</taxon>
    </lineage>
</organism>
<dbReference type="GO" id="GO:0043448">
    <property type="term" value="P:alkane catabolic process"/>
    <property type="evidence" value="ECO:0007669"/>
    <property type="project" value="TreeGrafter"/>
</dbReference>
<dbReference type="InterPro" id="IPR014558">
    <property type="entry name" value="UCP029720"/>
</dbReference>
<dbReference type="PANTHER" id="PTHR39335">
    <property type="entry name" value="BLL4220 PROTEIN"/>
    <property type="match status" value="1"/>
</dbReference>
<dbReference type="Pfam" id="PF03640">
    <property type="entry name" value="Lipoprotein_15"/>
    <property type="match status" value="2"/>
</dbReference>
<keyword evidence="3" id="KW-1185">Reference proteome</keyword>
<accession>A0A261QZK7</accession>
<gene>
    <name evidence="2" type="ORF">CAL19_13970</name>
</gene>
<dbReference type="EMBL" id="NEVK01000006">
    <property type="protein sequence ID" value="OZI18156.1"/>
    <property type="molecule type" value="Genomic_DNA"/>
</dbReference>
<dbReference type="AlphaFoldDB" id="A0A261QZK7"/>